<organism evidence="6 7">
    <name type="scientific">[Clostridium] polysaccharolyticum</name>
    <dbReference type="NCBI Taxonomy" id="29364"/>
    <lineage>
        <taxon>Bacteria</taxon>
        <taxon>Bacillati</taxon>
        <taxon>Bacillota</taxon>
        <taxon>Clostridia</taxon>
        <taxon>Lachnospirales</taxon>
        <taxon>Lachnospiraceae</taxon>
    </lineage>
</organism>
<dbReference type="STRING" id="29364.SAMN04487772_12022"/>
<sequence>MTSGILEWKHLKKSFQGKTVLDVEHVVLQKGKRYVIIGENGAGKSTLLKILAGVMKTEGKEKQKRPDCKILYMPQKPYIFNMSVMDNMKRTAKKKNVEEFERILEQLDIKELKNNQANSMSGGEKQRLAFGRILAQSCELLLLDEPASAMDVKGTLLFEQVLKEYQKEQGCTLVMVTHDIEQAKRIADQIIFIKEGKLGIGEDYKEHFSDIDEIFFYI</sequence>
<feature type="domain" description="ABC transporter" evidence="5">
    <location>
        <begin position="6"/>
        <end position="218"/>
    </location>
</feature>
<evidence type="ECO:0000256" key="1">
    <source>
        <dbReference type="ARBA" id="ARBA00005417"/>
    </source>
</evidence>
<comment type="similarity">
    <text evidence="1">Belongs to the ABC transporter superfamily.</text>
</comment>
<accession>A0A1I0EDD0</accession>
<dbReference type="EMBL" id="FOHN01000020">
    <property type="protein sequence ID" value="SET43194.1"/>
    <property type="molecule type" value="Genomic_DNA"/>
</dbReference>
<dbReference type="PANTHER" id="PTHR42734">
    <property type="entry name" value="METAL TRANSPORT SYSTEM ATP-BINDING PROTEIN TM_0124-RELATED"/>
    <property type="match status" value="1"/>
</dbReference>
<dbReference type="GO" id="GO:0005524">
    <property type="term" value="F:ATP binding"/>
    <property type="evidence" value="ECO:0007669"/>
    <property type="project" value="UniProtKB-KW"/>
</dbReference>
<dbReference type="InterPro" id="IPR050153">
    <property type="entry name" value="Metal_Ion_Import_ABC"/>
</dbReference>
<dbReference type="InterPro" id="IPR003593">
    <property type="entry name" value="AAA+_ATPase"/>
</dbReference>
<dbReference type="SUPFAM" id="SSF52540">
    <property type="entry name" value="P-loop containing nucleoside triphosphate hydrolases"/>
    <property type="match status" value="1"/>
</dbReference>
<dbReference type="Gene3D" id="3.40.50.300">
    <property type="entry name" value="P-loop containing nucleotide triphosphate hydrolases"/>
    <property type="match status" value="1"/>
</dbReference>
<dbReference type="GO" id="GO:0016887">
    <property type="term" value="F:ATP hydrolysis activity"/>
    <property type="evidence" value="ECO:0007669"/>
    <property type="project" value="InterPro"/>
</dbReference>
<dbReference type="PANTHER" id="PTHR42734:SF17">
    <property type="entry name" value="METAL TRANSPORT SYSTEM ATP-BINDING PROTEIN TM_0124-RELATED"/>
    <property type="match status" value="1"/>
</dbReference>
<dbReference type="PROSITE" id="PS00211">
    <property type="entry name" value="ABC_TRANSPORTER_1"/>
    <property type="match status" value="1"/>
</dbReference>
<name>A0A1I0EDD0_9FIRM</name>
<protein>
    <submittedName>
        <fullName evidence="6">Tungstate transport system ATP-binding protein</fullName>
    </submittedName>
</protein>
<gene>
    <name evidence="6" type="ORF">SAMN04487772_12022</name>
</gene>
<dbReference type="AlphaFoldDB" id="A0A1I0EDD0"/>
<keyword evidence="3" id="KW-0547">Nucleotide-binding</keyword>
<dbReference type="PRINTS" id="PR01868">
    <property type="entry name" value="ABCEFAMILY"/>
</dbReference>
<dbReference type="InterPro" id="IPR017871">
    <property type="entry name" value="ABC_transporter-like_CS"/>
</dbReference>
<keyword evidence="2" id="KW-0813">Transport</keyword>
<dbReference type="SMART" id="SM00382">
    <property type="entry name" value="AAA"/>
    <property type="match status" value="1"/>
</dbReference>
<evidence type="ECO:0000256" key="4">
    <source>
        <dbReference type="ARBA" id="ARBA00022840"/>
    </source>
</evidence>
<keyword evidence="4 6" id="KW-0067">ATP-binding</keyword>
<dbReference type="InterPro" id="IPR003439">
    <property type="entry name" value="ABC_transporter-like_ATP-bd"/>
</dbReference>
<dbReference type="Pfam" id="PF00005">
    <property type="entry name" value="ABC_tran"/>
    <property type="match status" value="1"/>
</dbReference>
<evidence type="ECO:0000313" key="7">
    <source>
        <dbReference type="Proteomes" id="UP000199800"/>
    </source>
</evidence>
<keyword evidence="7" id="KW-1185">Reference proteome</keyword>
<reference evidence="6 7" key="1">
    <citation type="submission" date="2016-10" db="EMBL/GenBank/DDBJ databases">
        <authorList>
            <person name="de Groot N.N."/>
        </authorList>
    </citation>
    <scope>NUCLEOTIDE SEQUENCE [LARGE SCALE GENOMIC DNA]</scope>
    <source>
        <strain evidence="6 7">DSM 1801</strain>
    </source>
</reference>
<dbReference type="OrthoDB" id="9776369at2"/>
<evidence type="ECO:0000256" key="2">
    <source>
        <dbReference type="ARBA" id="ARBA00022448"/>
    </source>
</evidence>
<evidence type="ECO:0000256" key="3">
    <source>
        <dbReference type="ARBA" id="ARBA00022741"/>
    </source>
</evidence>
<evidence type="ECO:0000259" key="5">
    <source>
        <dbReference type="PROSITE" id="PS50893"/>
    </source>
</evidence>
<proteinExistence type="inferred from homology"/>
<dbReference type="RefSeq" id="WP_092478460.1">
    <property type="nucleotide sequence ID" value="NZ_FOHN01000020.1"/>
</dbReference>
<evidence type="ECO:0000313" key="6">
    <source>
        <dbReference type="EMBL" id="SET43194.1"/>
    </source>
</evidence>
<dbReference type="Proteomes" id="UP000199800">
    <property type="component" value="Unassembled WGS sequence"/>
</dbReference>
<dbReference type="InterPro" id="IPR013283">
    <property type="entry name" value="RLI1"/>
</dbReference>
<dbReference type="PROSITE" id="PS50893">
    <property type="entry name" value="ABC_TRANSPORTER_2"/>
    <property type="match status" value="1"/>
</dbReference>
<dbReference type="InterPro" id="IPR027417">
    <property type="entry name" value="P-loop_NTPase"/>
</dbReference>